<accession>A0A5B6TGL6</accession>
<protein>
    <submittedName>
        <fullName evidence="2">Uncharacterized protein</fullName>
    </submittedName>
</protein>
<dbReference type="EMBL" id="VKKY01000001">
    <property type="protein sequence ID" value="KAA3439146.1"/>
    <property type="molecule type" value="Genomic_DNA"/>
</dbReference>
<evidence type="ECO:0000256" key="1">
    <source>
        <dbReference type="SAM" id="SignalP"/>
    </source>
</evidence>
<dbReference type="RefSeq" id="WP_149088791.1">
    <property type="nucleotide sequence ID" value="NZ_VKKY01000001.1"/>
</dbReference>
<name>A0A5B6TGL6_9BACT</name>
<comment type="caution">
    <text evidence="2">The sequence shown here is derived from an EMBL/GenBank/DDBJ whole genome shotgun (WGS) entry which is preliminary data.</text>
</comment>
<keyword evidence="1" id="KW-0732">Signal</keyword>
<proteinExistence type="predicted"/>
<dbReference type="Proteomes" id="UP000324133">
    <property type="component" value="Unassembled WGS sequence"/>
</dbReference>
<gene>
    <name evidence="2" type="ORF">FOA19_00215</name>
</gene>
<dbReference type="OrthoDB" id="893449at2"/>
<keyword evidence="3" id="KW-1185">Reference proteome</keyword>
<evidence type="ECO:0000313" key="2">
    <source>
        <dbReference type="EMBL" id="KAA3439146.1"/>
    </source>
</evidence>
<feature type="chain" id="PRO_5022705964" evidence="1">
    <location>
        <begin position="21"/>
        <end position="158"/>
    </location>
</feature>
<sequence>MKKIFILGGLLLACSASAFSQNGDGYWKRLQKTHPETTLEALQSPAPAVSQAPSGQVDLPACRISLVYEGKTRNISLENIQRMKNNGFKPGNIRQYRKEVLFTSADKEVWLPVKSSLVDQLGIELREDEPVLLYTTVLQDKTPQDKKVVLLVEEYQVK</sequence>
<evidence type="ECO:0000313" key="3">
    <source>
        <dbReference type="Proteomes" id="UP000324133"/>
    </source>
</evidence>
<feature type="signal peptide" evidence="1">
    <location>
        <begin position="1"/>
        <end position="20"/>
    </location>
</feature>
<reference evidence="2 3" key="1">
    <citation type="submission" date="2019-07" db="EMBL/GenBank/DDBJ databases">
        <title>Rufibacter sp. nov., isolated from lake sediment.</title>
        <authorList>
            <person name="Qu J.-H."/>
        </authorList>
    </citation>
    <scope>NUCLEOTIDE SEQUENCE [LARGE SCALE GENOMIC DNA]</scope>
    <source>
        <strain evidence="2 3">NBS58-1</strain>
    </source>
</reference>
<dbReference type="AlphaFoldDB" id="A0A5B6TGL6"/>
<organism evidence="2 3">
    <name type="scientific">Rufibacter hautae</name>
    <dbReference type="NCBI Taxonomy" id="2595005"/>
    <lineage>
        <taxon>Bacteria</taxon>
        <taxon>Pseudomonadati</taxon>
        <taxon>Bacteroidota</taxon>
        <taxon>Cytophagia</taxon>
        <taxon>Cytophagales</taxon>
        <taxon>Hymenobacteraceae</taxon>
        <taxon>Rufibacter</taxon>
    </lineage>
</organism>